<dbReference type="InParanoid" id="A8DUQ2"/>
<reference evidence="2 3" key="1">
    <citation type="journal article" date="2007" name="Science">
        <title>Sea anemone genome reveals ancestral eumetazoan gene repertoire and genomic organization.</title>
        <authorList>
            <person name="Putnam N.H."/>
            <person name="Srivastava M."/>
            <person name="Hellsten U."/>
            <person name="Dirks B."/>
            <person name="Chapman J."/>
            <person name="Salamov A."/>
            <person name="Terry A."/>
            <person name="Shapiro H."/>
            <person name="Lindquist E."/>
            <person name="Kapitonov V.V."/>
            <person name="Jurka J."/>
            <person name="Genikhovich G."/>
            <person name="Grigoriev I.V."/>
            <person name="Lucas S.M."/>
            <person name="Steele R.E."/>
            <person name="Finnerty J.R."/>
            <person name="Technau U."/>
            <person name="Martindale M.Q."/>
            <person name="Rokhsar D.S."/>
        </authorList>
    </citation>
    <scope>NUCLEOTIDE SEQUENCE [LARGE SCALE GENOMIC DNA]</scope>
    <source>
        <strain evidence="3">CH2 X CH6</strain>
    </source>
</reference>
<accession>A8DUQ2</accession>
<keyword evidence="3" id="KW-1185">Reference proteome</keyword>
<dbReference type="InterPro" id="IPR052469">
    <property type="entry name" value="MEIOB"/>
</dbReference>
<feature type="region of interest" description="Disordered" evidence="1">
    <location>
        <begin position="354"/>
        <end position="393"/>
    </location>
</feature>
<dbReference type="GO" id="GO:0000712">
    <property type="term" value="P:resolution of meiotic recombination intermediates"/>
    <property type="evidence" value="ECO:0000318"/>
    <property type="project" value="GO_Central"/>
</dbReference>
<evidence type="ECO:0000256" key="1">
    <source>
        <dbReference type="SAM" id="MobiDB-lite"/>
    </source>
</evidence>
<dbReference type="PhylomeDB" id="A8DUQ2"/>
<dbReference type="HOGENOM" id="CLU_702670_0_0_1"/>
<proteinExistence type="predicted"/>
<dbReference type="Pfam" id="PF03564">
    <property type="entry name" value="DUF1759"/>
    <property type="match status" value="1"/>
</dbReference>
<dbReference type="AlphaFoldDB" id="A8DUQ2"/>
<organism evidence="2 3">
    <name type="scientific">Nematostella vectensis</name>
    <name type="common">Starlet sea anemone</name>
    <dbReference type="NCBI Taxonomy" id="45351"/>
    <lineage>
        <taxon>Eukaryota</taxon>
        <taxon>Metazoa</taxon>
        <taxon>Cnidaria</taxon>
        <taxon>Anthozoa</taxon>
        <taxon>Hexacorallia</taxon>
        <taxon>Actiniaria</taxon>
        <taxon>Edwardsiidae</taxon>
        <taxon>Nematostella</taxon>
    </lineage>
</organism>
<dbReference type="GO" id="GO:0003697">
    <property type="term" value="F:single-stranded DNA binding"/>
    <property type="evidence" value="ECO:0000318"/>
    <property type="project" value="GO_Central"/>
</dbReference>
<name>A8DUQ2_NEMVE</name>
<feature type="compositionally biased region" description="Low complexity" evidence="1">
    <location>
        <begin position="176"/>
        <end position="190"/>
    </location>
</feature>
<feature type="region of interest" description="Disordered" evidence="1">
    <location>
        <begin position="174"/>
        <end position="196"/>
    </location>
</feature>
<dbReference type="Proteomes" id="UP000001593">
    <property type="component" value="Unassembled WGS sequence"/>
</dbReference>
<dbReference type="GO" id="GO:0008310">
    <property type="term" value="F:single-stranded DNA 3'-5' DNA exonuclease activity"/>
    <property type="evidence" value="ECO:0000318"/>
    <property type="project" value="GO_Central"/>
</dbReference>
<gene>
    <name evidence="2" type="ORF">NEMVEDRAFT_v1g248766</name>
</gene>
<dbReference type="PANTHER" id="PTHR21166">
    <property type="entry name" value="CELL DIVISION CONTROL PROTEIN 24 OB DOMAIN-CONTAINING PROTEIN-RELATED"/>
    <property type="match status" value="1"/>
</dbReference>
<evidence type="ECO:0000313" key="2">
    <source>
        <dbReference type="EMBL" id="EDO28598.1"/>
    </source>
</evidence>
<protein>
    <submittedName>
        <fullName evidence="2">Uncharacterized protein</fullName>
    </submittedName>
</protein>
<dbReference type="EMBL" id="DS471381">
    <property type="protein sequence ID" value="EDO28598.1"/>
    <property type="molecule type" value="Genomic_DNA"/>
</dbReference>
<feature type="compositionally biased region" description="Polar residues" evidence="1">
    <location>
        <begin position="370"/>
        <end position="380"/>
    </location>
</feature>
<dbReference type="PANTHER" id="PTHR21166:SF2">
    <property type="entry name" value="CELL DIVISION CONTROL PROTEIN 24 OB DOMAIN-CONTAINING PROTEIN-RELATED"/>
    <property type="match status" value="1"/>
</dbReference>
<dbReference type="InterPro" id="IPR005312">
    <property type="entry name" value="DUF1759"/>
</dbReference>
<evidence type="ECO:0000313" key="3">
    <source>
        <dbReference type="Proteomes" id="UP000001593"/>
    </source>
</evidence>
<sequence length="393" mass="44226">MGLRAYVDEKVIETLKNDGEIRSEIIRLKYKIGQELECLENENRLVKMVSDNASIPYSLKIKDEWCRIIHSNQQLYCMENFDFGHTRRKCPNIDCRKCRERGSFLFRLFVNRQLHPLTGKSYLLVAEEVANLHRQVLQSDNGDVEEQTVNAGKIKTTIREKILALEAAERTSRQNSVASEIESEAAASSAQGQETRARLPKLRLKNFAGRNFGGGNFALSKSARGTGAGSGGRICPDGSKLQSAIDLLKRRYGQTEKIKRAHINEMMKVRGVTSEKDAAGLCRFYNAVETKHRGLQALGVEAAQYESILVPALLEKIPEAVRLSITRGKSHKNWVMEDMLAELLEEVELRERCQPDERPAPQEQNRGKQGPNSASALTTARTRKRCAFSLGEH</sequence>